<dbReference type="EMBL" id="JACCFS010000001">
    <property type="protein sequence ID" value="NYJ37922.1"/>
    <property type="molecule type" value="Genomic_DNA"/>
</dbReference>
<feature type="compositionally biased region" description="Basic residues" evidence="5">
    <location>
        <begin position="829"/>
        <end position="841"/>
    </location>
</feature>
<dbReference type="CDD" id="cd07185">
    <property type="entry name" value="OmpA_C-like"/>
    <property type="match status" value="1"/>
</dbReference>
<dbReference type="InterPro" id="IPR050330">
    <property type="entry name" value="Bact_OuterMem_StrucFunc"/>
</dbReference>
<keyword evidence="6" id="KW-0812">Transmembrane</keyword>
<feature type="region of interest" description="Disordered" evidence="5">
    <location>
        <begin position="559"/>
        <end position="591"/>
    </location>
</feature>
<feature type="compositionally biased region" description="Low complexity" evidence="5">
    <location>
        <begin position="715"/>
        <end position="729"/>
    </location>
</feature>
<feature type="compositionally biased region" description="Low complexity" evidence="5">
    <location>
        <begin position="791"/>
        <end position="825"/>
    </location>
</feature>
<comment type="caution">
    <text evidence="8">The sequence shown here is derived from an EMBL/GenBank/DDBJ whole genome shotgun (WGS) entry which is preliminary data.</text>
</comment>
<dbReference type="Pfam" id="PF00691">
    <property type="entry name" value="OmpA"/>
    <property type="match status" value="1"/>
</dbReference>
<feature type="region of interest" description="Disordered" evidence="5">
    <location>
        <begin position="117"/>
        <end position="148"/>
    </location>
</feature>
<feature type="compositionally biased region" description="Basic and acidic residues" evidence="5">
    <location>
        <begin position="559"/>
        <end position="570"/>
    </location>
</feature>
<feature type="compositionally biased region" description="Basic and acidic residues" evidence="5">
    <location>
        <begin position="656"/>
        <end position="675"/>
    </location>
</feature>
<dbReference type="InterPro" id="IPR006664">
    <property type="entry name" value="OMP_bac"/>
</dbReference>
<feature type="transmembrane region" description="Helical" evidence="6">
    <location>
        <begin position="49"/>
        <end position="75"/>
    </location>
</feature>
<keyword evidence="9" id="KW-1185">Reference proteome</keyword>
<feature type="region of interest" description="Disordered" evidence="5">
    <location>
        <begin position="283"/>
        <end position="312"/>
    </location>
</feature>
<dbReference type="InterPro" id="IPR036737">
    <property type="entry name" value="OmpA-like_sf"/>
</dbReference>
<dbReference type="RefSeq" id="WP_179829049.1">
    <property type="nucleotide sequence ID" value="NZ_JACCFS010000001.1"/>
</dbReference>
<dbReference type="AlphaFoldDB" id="A0A7Z0JDD2"/>
<keyword evidence="2 4" id="KW-0472">Membrane</keyword>
<dbReference type="PROSITE" id="PS51123">
    <property type="entry name" value="OMPA_2"/>
    <property type="match status" value="1"/>
</dbReference>
<evidence type="ECO:0000256" key="5">
    <source>
        <dbReference type="SAM" id="MobiDB-lite"/>
    </source>
</evidence>
<feature type="region of interest" description="Disordered" evidence="5">
    <location>
        <begin position="256"/>
        <end position="275"/>
    </location>
</feature>
<evidence type="ECO:0000313" key="8">
    <source>
        <dbReference type="EMBL" id="NYJ37922.1"/>
    </source>
</evidence>
<dbReference type="SUPFAM" id="SSF103088">
    <property type="entry name" value="OmpA-like"/>
    <property type="match status" value="1"/>
</dbReference>
<comment type="subcellular location">
    <subcellularLocation>
        <location evidence="1">Cell outer membrane</location>
    </subcellularLocation>
</comment>
<evidence type="ECO:0000259" key="7">
    <source>
        <dbReference type="PROSITE" id="PS51123"/>
    </source>
</evidence>
<feature type="compositionally biased region" description="Basic and acidic residues" evidence="5">
    <location>
        <begin position="218"/>
        <end position="228"/>
    </location>
</feature>
<sequence>MSRFRKPSAVALAALVLLGIPYVLVWHLSWPSLDLSWSGTLVHLRGLRLPPGLGAALLIVVLWALWGLYLAGLVVEGVARLRGTQGLLRPLGPLQVVAATAVGASALAPTVALADTVTDESGTEGHETEGEGASATAPEDEEGPRSVERERVVAGFATGSAELTEGMRADLAPVVDLLRGYGDPDEPVLVTGHTDPTGDAPTNQELSERRAQAVADHLAAELGDRAPETEVGGVGSSEQREGDHADQRRVELVYTVRTGPPEQAPGDTGEPGDAAEEDVAAEGGAAAGGDAAGDTEEEVALASASQGDGNEEPERVIVMEVPDHAVTASAAFAGVLGGYVLARGGVRLPRAVLSLPRRRTQPLALPPVPPRPTPQDEIDDRVSVELGHVPGIGLTGAGMKGAARRLLFNALVAPDSGVARVLITEEDTGWLIGDQGRELLGEHPCPPVRMVDGMAKALAVLQRELHRTSGEALRTDERAPLVLVARPVPEHESALSALLLHGQHRGISAVLLGRWPLGGSCVVEEDGLITETSTPLATIFHHSWPGSDSDEVLRAIRDHRDRPVADTRPAEEDERPEAAEPVPEPAPRRTAAEAVALSGFWDTLVGDDDPEPNAFWEGVPELGVTEETGAGTDGDEAVTASEADDRLAEAGAEEDGPGKEEPEGRVGKHEPDKDAAPSVPAEVPTDTEPSPWRESAAEAVAQDEPAPTAGRGTGSRESASAERSVAPAAPEEEVAASRPKPGKPRKAGRGTGSRESASAERSVAPAAPEEEVAASRPKPGKPRKAGRGAGSRESASAERSVAQARATTQAQTQAQAPAAPEEAAASRPKPVKPRKAGRGRTWRPTEKT</sequence>
<gene>
    <name evidence="8" type="ORF">HNR10_005803</name>
</gene>
<dbReference type="PANTHER" id="PTHR30329">
    <property type="entry name" value="STATOR ELEMENT OF FLAGELLAR MOTOR COMPLEX"/>
    <property type="match status" value="1"/>
</dbReference>
<evidence type="ECO:0000256" key="3">
    <source>
        <dbReference type="ARBA" id="ARBA00023237"/>
    </source>
</evidence>
<organism evidence="8 9">
    <name type="scientific">Nocardiopsis aegyptia</name>
    <dbReference type="NCBI Taxonomy" id="220378"/>
    <lineage>
        <taxon>Bacteria</taxon>
        <taxon>Bacillati</taxon>
        <taxon>Actinomycetota</taxon>
        <taxon>Actinomycetes</taxon>
        <taxon>Streptosporangiales</taxon>
        <taxon>Nocardiopsidaceae</taxon>
        <taxon>Nocardiopsis</taxon>
    </lineage>
</organism>
<dbReference type="PRINTS" id="PR01021">
    <property type="entry name" value="OMPADOMAIN"/>
</dbReference>
<feature type="compositionally biased region" description="Low complexity" evidence="5">
    <location>
        <begin position="753"/>
        <end position="767"/>
    </location>
</feature>
<keyword evidence="3" id="KW-0998">Cell outer membrane</keyword>
<evidence type="ECO:0000256" key="2">
    <source>
        <dbReference type="ARBA" id="ARBA00023136"/>
    </source>
</evidence>
<dbReference type="GO" id="GO:0009279">
    <property type="term" value="C:cell outer membrane"/>
    <property type="evidence" value="ECO:0007669"/>
    <property type="project" value="UniProtKB-SubCell"/>
</dbReference>
<dbReference type="InterPro" id="IPR006665">
    <property type="entry name" value="OmpA-like"/>
</dbReference>
<dbReference type="Proteomes" id="UP000572051">
    <property type="component" value="Unassembled WGS sequence"/>
</dbReference>
<feature type="compositionally biased region" description="Basic and acidic residues" evidence="5">
    <location>
        <begin position="238"/>
        <end position="248"/>
    </location>
</feature>
<evidence type="ECO:0000313" key="9">
    <source>
        <dbReference type="Proteomes" id="UP000572051"/>
    </source>
</evidence>
<dbReference type="Gene3D" id="3.30.1330.60">
    <property type="entry name" value="OmpA-like domain"/>
    <property type="match status" value="1"/>
</dbReference>
<name>A0A7Z0JDD2_9ACTN</name>
<feature type="transmembrane region" description="Helical" evidence="6">
    <location>
        <begin position="96"/>
        <end position="114"/>
    </location>
</feature>
<reference evidence="8 9" key="1">
    <citation type="submission" date="2020-07" db="EMBL/GenBank/DDBJ databases">
        <title>Sequencing the genomes of 1000 actinobacteria strains.</title>
        <authorList>
            <person name="Klenk H.-P."/>
        </authorList>
    </citation>
    <scope>NUCLEOTIDE SEQUENCE [LARGE SCALE GENOMIC DNA]</scope>
    <source>
        <strain evidence="8 9">DSM 44442</strain>
    </source>
</reference>
<feature type="region of interest" description="Disordered" evidence="5">
    <location>
        <begin position="625"/>
        <end position="848"/>
    </location>
</feature>
<feature type="region of interest" description="Disordered" evidence="5">
    <location>
        <begin position="185"/>
        <end position="248"/>
    </location>
</feature>
<evidence type="ECO:0000256" key="6">
    <source>
        <dbReference type="SAM" id="Phobius"/>
    </source>
</evidence>
<keyword evidence="6" id="KW-1133">Transmembrane helix</keyword>
<protein>
    <submittedName>
        <fullName evidence="8">Outer membrane protein OmpA-like peptidoglycan-associated protein</fullName>
    </submittedName>
</protein>
<proteinExistence type="predicted"/>
<accession>A0A7Z0JDD2</accession>
<feature type="domain" description="OmpA-like" evidence="7">
    <location>
        <begin position="143"/>
        <end position="258"/>
    </location>
</feature>
<evidence type="ECO:0000256" key="1">
    <source>
        <dbReference type="ARBA" id="ARBA00004442"/>
    </source>
</evidence>
<evidence type="ECO:0000256" key="4">
    <source>
        <dbReference type="PROSITE-ProRule" id="PRU00473"/>
    </source>
</evidence>
<dbReference type="PANTHER" id="PTHR30329:SF21">
    <property type="entry name" value="LIPOPROTEIN YIAD-RELATED"/>
    <property type="match status" value="1"/>
</dbReference>